<dbReference type="Pfam" id="PF04542">
    <property type="entry name" value="Sigma70_r2"/>
    <property type="match status" value="1"/>
</dbReference>
<dbReference type="SUPFAM" id="SSF88946">
    <property type="entry name" value="Sigma2 domain of RNA polymerase sigma factors"/>
    <property type="match status" value="1"/>
</dbReference>
<feature type="compositionally biased region" description="Polar residues" evidence="5">
    <location>
        <begin position="399"/>
        <end position="408"/>
    </location>
</feature>
<evidence type="ECO:0000256" key="3">
    <source>
        <dbReference type="ARBA" id="ARBA00023082"/>
    </source>
</evidence>
<dbReference type="EMBL" id="CP036271">
    <property type="protein sequence ID" value="QDT52374.1"/>
    <property type="molecule type" value="Genomic_DNA"/>
</dbReference>
<dbReference type="PANTHER" id="PTHR43133">
    <property type="entry name" value="RNA POLYMERASE ECF-TYPE SIGMA FACTO"/>
    <property type="match status" value="1"/>
</dbReference>
<keyword evidence="9" id="KW-1185">Reference proteome</keyword>
<comment type="similarity">
    <text evidence="1">Belongs to the sigma-70 factor family. ECF subfamily.</text>
</comment>
<evidence type="ECO:0000256" key="5">
    <source>
        <dbReference type="SAM" id="MobiDB-lite"/>
    </source>
</evidence>
<dbReference type="CDD" id="cd06171">
    <property type="entry name" value="Sigma70_r4"/>
    <property type="match status" value="1"/>
</dbReference>
<dbReference type="AlphaFoldDB" id="A0A517S8C1"/>
<name>A0A517S8C1_9PLAN</name>
<keyword evidence="3" id="KW-0731">Sigma factor</keyword>
<dbReference type="Gene3D" id="1.10.10.10">
    <property type="entry name" value="Winged helix-like DNA-binding domain superfamily/Winged helix DNA-binding domain"/>
    <property type="match status" value="1"/>
</dbReference>
<organism evidence="8 9">
    <name type="scientific">Caulifigura coniformis</name>
    <dbReference type="NCBI Taxonomy" id="2527983"/>
    <lineage>
        <taxon>Bacteria</taxon>
        <taxon>Pseudomonadati</taxon>
        <taxon>Planctomycetota</taxon>
        <taxon>Planctomycetia</taxon>
        <taxon>Planctomycetales</taxon>
        <taxon>Planctomycetaceae</taxon>
        <taxon>Caulifigura</taxon>
    </lineage>
</organism>
<evidence type="ECO:0000256" key="4">
    <source>
        <dbReference type="ARBA" id="ARBA00023163"/>
    </source>
</evidence>
<evidence type="ECO:0000313" key="8">
    <source>
        <dbReference type="EMBL" id="QDT52374.1"/>
    </source>
</evidence>
<dbReference type="InterPro" id="IPR013324">
    <property type="entry name" value="RNA_pol_sigma_r3/r4-like"/>
</dbReference>
<evidence type="ECO:0000313" key="9">
    <source>
        <dbReference type="Proteomes" id="UP000315700"/>
    </source>
</evidence>
<dbReference type="Gene3D" id="1.10.1740.10">
    <property type="match status" value="1"/>
</dbReference>
<dbReference type="GO" id="GO:0016987">
    <property type="term" value="F:sigma factor activity"/>
    <property type="evidence" value="ECO:0007669"/>
    <property type="project" value="UniProtKB-KW"/>
</dbReference>
<feature type="domain" description="RNA polymerase sigma factor 70 region 4 type 2" evidence="7">
    <location>
        <begin position="131"/>
        <end position="182"/>
    </location>
</feature>
<dbReference type="OrthoDB" id="291047at2"/>
<sequence>MQSSADLGLGATPPRTPSDRDLISRFLDTRDESAFAQIVTRHSRLVMSVALHTLRDPHAAEDAFQAAFLVLARSARRIRNRDSLASWLHGTTFRVSQRLLRTRLRRKEQELPSVELSAPWDTPPRPDEQAALDEELARLSEGLRAPLVLHYLEGRTVHEIATELKMTQAAIEGRLKRGKKTLRKRLLKRGVLLSSAAFGAGLTVPVEAGVAAGLVTATIAACLKTTAATSLTPIAASTIQQIALQETAAMARIALLKTALVCGGVAGAIGLIGAGAGAGADGTPETALVHTGGRADSAGTGDSRSESPVSAISPTPIIHTALAQASETPNILVQSGGTRLTADRLEIATREEGATDKGPLSLTEQTLREEIAKKNEAMLQLELRALQAQVQKRPEDSTAGANNATPSAPENKIISPPDAVTTPSVRAHIEDALKQPAQLQFTGQTLEEALHYVAAHYKMPIVAEFGAIQQAGASKDVEVFAGVKGIPLAEALQVVLGSVKGGGLIAEVQDDGLHIRPRREKKGLSTLVNDQTSLGAASPLNASLLPPGEPSAASTNPNFPEFAMRGMTDASLKSLQEQVDQLRTIVEAQKALIEKTRGTPVEEVELPRKTAARPPESKTSDPFSNLEKLVQPIRDFRTESASESRFRERLDEPTILEFHGQTLKEVIAFLSSERAMPIRLDSPTLTAAGVSEDTEINLMVSDVSLRSALNLLFKDVGGTTLDYVFENEVIVVTTKEKADETLQTVVYDLSKLQSDAGHLDPELITTILEKTVEPLSWESAGGQGSIFTLGDKLLINTSRRLHEKAGETLDLLQRSTTTK</sequence>
<dbReference type="GO" id="GO:0003677">
    <property type="term" value="F:DNA binding"/>
    <property type="evidence" value="ECO:0007669"/>
    <property type="project" value="InterPro"/>
</dbReference>
<keyword evidence="2" id="KW-0805">Transcription regulation</keyword>
<dbReference type="InterPro" id="IPR013249">
    <property type="entry name" value="RNA_pol_sigma70_r4_t2"/>
</dbReference>
<accession>A0A517S8C1</accession>
<dbReference type="InterPro" id="IPR014284">
    <property type="entry name" value="RNA_pol_sigma-70_dom"/>
</dbReference>
<evidence type="ECO:0000259" key="7">
    <source>
        <dbReference type="Pfam" id="PF08281"/>
    </source>
</evidence>
<dbReference type="InterPro" id="IPR013325">
    <property type="entry name" value="RNA_pol_sigma_r2"/>
</dbReference>
<gene>
    <name evidence="8" type="primary">sigE_1</name>
    <name evidence="8" type="ORF">Pan44_03840</name>
</gene>
<feature type="region of interest" description="Disordered" evidence="5">
    <location>
        <begin position="1"/>
        <end position="20"/>
    </location>
</feature>
<dbReference type="InterPro" id="IPR039425">
    <property type="entry name" value="RNA_pol_sigma-70-like"/>
</dbReference>
<dbReference type="InterPro" id="IPR007627">
    <property type="entry name" value="RNA_pol_sigma70_r2"/>
</dbReference>
<keyword evidence="4" id="KW-0804">Transcription</keyword>
<dbReference type="KEGG" id="ccos:Pan44_03840"/>
<protein>
    <submittedName>
        <fullName evidence="8">ECF RNA polymerase sigma factor SigE</fullName>
    </submittedName>
</protein>
<dbReference type="SUPFAM" id="SSF88659">
    <property type="entry name" value="Sigma3 and sigma4 domains of RNA polymerase sigma factors"/>
    <property type="match status" value="1"/>
</dbReference>
<dbReference type="InParanoid" id="A0A517S8C1"/>
<proteinExistence type="inferred from homology"/>
<dbReference type="GO" id="GO:0006352">
    <property type="term" value="P:DNA-templated transcription initiation"/>
    <property type="evidence" value="ECO:0007669"/>
    <property type="project" value="InterPro"/>
</dbReference>
<evidence type="ECO:0000256" key="2">
    <source>
        <dbReference type="ARBA" id="ARBA00023015"/>
    </source>
</evidence>
<reference evidence="8 9" key="1">
    <citation type="submission" date="2019-02" db="EMBL/GenBank/DDBJ databases">
        <title>Deep-cultivation of Planctomycetes and their phenomic and genomic characterization uncovers novel biology.</title>
        <authorList>
            <person name="Wiegand S."/>
            <person name="Jogler M."/>
            <person name="Boedeker C."/>
            <person name="Pinto D."/>
            <person name="Vollmers J."/>
            <person name="Rivas-Marin E."/>
            <person name="Kohn T."/>
            <person name="Peeters S.H."/>
            <person name="Heuer A."/>
            <person name="Rast P."/>
            <person name="Oberbeckmann S."/>
            <person name="Bunk B."/>
            <person name="Jeske O."/>
            <person name="Meyerdierks A."/>
            <person name="Storesund J.E."/>
            <person name="Kallscheuer N."/>
            <person name="Luecker S."/>
            <person name="Lage O.M."/>
            <person name="Pohl T."/>
            <person name="Merkel B.J."/>
            <person name="Hornburger P."/>
            <person name="Mueller R.-W."/>
            <person name="Bruemmer F."/>
            <person name="Labrenz M."/>
            <person name="Spormann A.M."/>
            <person name="Op den Camp H."/>
            <person name="Overmann J."/>
            <person name="Amann R."/>
            <person name="Jetten M.S.M."/>
            <person name="Mascher T."/>
            <person name="Medema M.H."/>
            <person name="Devos D.P."/>
            <person name="Kaster A.-K."/>
            <person name="Ovreas L."/>
            <person name="Rohde M."/>
            <person name="Galperin M.Y."/>
            <person name="Jogler C."/>
        </authorList>
    </citation>
    <scope>NUCLEOTIDE SEQUENCE [LARGE SCALE GENOMIC DNA]</scope>
    <source>
        <strain evidence="8 9">Pan44</strain>
    </source>
</reference>
<feature type="region of interest" description="Disordered" evidence="5">
    <location>
        <begin position="538"/>
        <end position="560"/>
    </location>
</feature>
<feature type="domain" description="RNA polymerase sigma-70 region 2" evidence="6">
    <location>
        <begin position="39"/>
        <end position="104"/>
    </location>
</feature>
<dbReference type="Proteomes" id="UP000315700">
    <property type="component" value="Chromosome"/>
</dbReference>
<dbReference type="PANTHER" id="PTHR43133:SF51">
    <property type="entry name" value="RNA POLYMERASE SIGMA FACTOR"/>
    <property type="match status" value="1"/>
</dbReference>
<dbReference type="RefSeq" id="WP_145026688.1">
    <property type="nucleotide sequence ID" value="NZ_CP036271.1"/>
</dbReference>
<dbReference type="InterPro" id="IPR036388">
    <property type="entry name" value="WH-like_DNA-bd_sf"/>
</dbReference>
<dbReference type="Pfam" id="PF08281">
    <property type="entry name" value="Sigma70_r4_2"/>
    <property type="match status" value="1"/>
</dbReference>
<dbReference type="NCBIfam" id="TIGR02937">
    <property type="entry name" value="sigma70-ECF"/>
    <property type="match status" value="1"/>
</dbReference>
<evidence type="ECO:0000259" key="6">
    <source>
        <dbReference type="Pfam" id="PF04542"/>
    </source>
</evidence>
<evidence type="ECO:0000256" key="1">
    <source>
        <dbReference type="ARBA" id="ARBA00010641"/>
    </source>
</evidence>
<feature type="region of interest" description="Disordered" evidence="5">
    <location>
        <begin position="388"/>
        <end position="420"/>
    </location>
</feature>